<evidence type="ECO:0000256" key="1">
    <source>
        <dbReference type="SAM" id="Phobius"/>
    </source>
</evidence>
<dbReference type="AlphaFoldDB" id="A0A562TMF7"/>
<dbReference type="Gene3D" id="2.40.160.50">
    <property type="entry name" value="membrane protein fhac: a member of the omp85/tpsb transporter family"/>
    <property type="match status" value="1"/>
</dbReference>
<comment type="caution">
    <text evidence="2">The sequence shown here is derived from an EMBL/GenBank/DDBJ whole genome shotgun (WGS) entry which is preliminary data.</text>
</comment>
<protein>
    <recommendedName>
        <fullName evidence="4">Surface antigen-like protein</fullName>
    </recommendedName>
</protein>
<gene>
    <name evidence="2" type="ORF">JN11_04847</name>
</gene>
<organism evidence="2 3">
    <name type="scientific">Mucilaginibacter frigoritolerans</name>
    <dbReference type="NCBI Taxonomy" id="652788"/>
    <lineage>
        <taxon>Bacteria</taxon>
        <taxon>Pseudomonadati</taxon>
        <taxon>Bacteroidota</taxon>
        <taxon>Sphingobacteriia</taxon>
        <taxon>Sphingobacteriales</taxon>
        <taxon>Sphingobacteriaceae</taxon>
        <taxon>Mucilaginibacter</taxon>
    </lineage>
</organism>
<feature type="transmembrane region" description="Helical" evidence="1">
    <location>
        <begin position="16"/>
        <end position="34"/>
    </location>
</feature>
<dbReference type="Proteomes" id="UP000317010">
    <property type="component" value="Unassembled WGS sequence"/>
</dbReference>
<proteinExistence type="predicted"/>
<keyword evidence="1" id="KW-0812">Transmembrane</keyword>
<evidence type="ECO:0000313" key="3">
    <source>
        <dbReference type="Proteomes" id="UP000317010"/>
    </source>
</evidence>
<sequence>MCNIANCKHLPPDMNLLLKVFFTLFGILLIPVLLHAQDDSKFIPLVKHPKGDTIVPKKITRRADTVAQLDMYDVIGGWFGKKNLSSKTDSVGAKPVLSVVPALGYTLQSKLALTLAGNIEFRLSPDAKISTIIINTAYTQTKQIIIPIQSSIWSKNNDYNFVGDIRFLKYPESTWGLGSNSNINNEDPMDYSFFRFSEQVLHRIYPNVFVGVGYIFDDHFNISEKGAINGTLSRYGLYGAQGHTISSGPTINVLLDSRDNSINASRGWYAGATFRDNTDEFGSTRDWQSLVLDVRTYVKLSDQSDNVLALWSYDWLVLGGYPPYLDLPSTTWDTFSGTGRGYIQGRFRGSQMLYAEAEYRFGITRNGLLGGVVFANAESFSAAPGTLLQSIQPAFGPGIRLKLNKVSKTNIAIDYGIGRQGSRGVFINVGEIF</sequence>
<dbReference type="EMBL" id="VLLI01000022">
    <property type="protein sequence ID" value="TWI94030.1"/>
    <property type="molecule type" value="Genomic_DNA"/>
</dbReference>
<evidence type="ECO:0008006" key="4">
    <source>
        <dbReference type="Google" id="ProtNLM"/>
    </source>
</evidence>
<keyword evidence="1" id="KW-1133">Transmembrane helix</keyword>
<keyword evidence="1" id="KW-0472">Membrane</keyword>
<evidence type="ECO:0000313" key="2">
    <source>
        <dbReference type="EMBL" id="TWI94030.1"/>
    </source>
</evidence>
<reference evidence="2 3" key="1">
    <citation type="submission" date="2019-07" db="EMBL/GenBank/DDBJ databases">
        <title>Genomic Encyclopedia of Archaeal and Bacterial Type Strains, Phase II (KMG-II): from individual species to whole genera.</title>
        <authorList>
            <person name="Goeker M."/>
        </authorList>
    </citation>
    <scope>NUCLEOTIDE SEQUENCE [LARGE SCALE GENOMIC DNA]</scope>
    <source>
        <strain evidence="2 3">ATCC BAA-1854</strain>
    </source>
</reference>
<name>A0A562TMF7_9SPHI</name>
<keyword evidence="3" id="KW-1185">Reference proteome</keyword>
<accession>A0A562TMF7</accession>